<organism evidence="1">
    <name type="scientific">bioreactor metagenome</name>
    <dbReference type="NCBI Taxonomy" id="1076179"/>
    <lineage>
        <taxon>unclassified sequences</taxon>
        <taxon>metagenomes</taxon>
        <taxon>ecological metagenomes</taxon>
    </lineage>
</organism>
<evidence type="ECO:0000313" key="1">
    <source>
        <dbReference type="EMBL" id="MPN24384.1"/>
    </source>
</evidence>
<gene>
    <name evidence="1" type="ORF">SDC9_171782</name>
</gene>
<proteinExistence type="predicted"/>
<dbReference type="EMBL" id="VSSQ01073222">
    <property type="protein sequence ID" value="MPN24384.1"/>
    <property type="molecule type" value="Genomic_DNA"/>
</dbReference>
<name>A0A645GKB7_9ZZZZ</name>
<comment type="caution">
    <text evidence="1">The sequence shown here is derived from an EMBL/GenBank/DDBJ whole genome shotgun (WGS) entry which is preliminary data.</text>
</comment>
<protein>
    <submittedName>
        <fullName evidence="1">Uncharacterized protein</fullName>
    </submittedName>
</protein>
<dbReference type="AlphaFoldDB" id="A0A645GKB7"/>
<accession>A0A645GKB7</accession>
<reference evidence="1" key="1">
    <citation type="submission" date="2019-08" db="EMBL/GenBank/DDBJ databases">
        <authorList>
            <person name="Kucharzyk K."/>
            <person name="Murdoch R.W."/>
            <person name="Higgins S."/>
            <person name="Loffler F."/>
        </authorList>
    </citation>
    <scope>NUCLEOTIDE SEQUENCE</scope>
</reference>
<dbReference type="NCBIfam" id="NF047593">
    <property type="entry name" value="IS66_ISAeme5_TnpA"/>
    <property type="match status" value="1"/>
</dbReference>
<sequence length="83" mass="10002">MNQEALNLWKQRIIDKKNSELSFVEWCTKNNLTRHTYYYWLRSIEANGQNDEALKQMEKSELNITWKDINLRACLKSCVYVTK</sequence>